<dbReference type="EMBL" id="GBRH01201447">
    <property type="protein sequence ID" value="JAD96448.1"/>
    <property type="molecule type" value="Transcribed_RNA"/>
</dbReference>
<proteinExistence type="predicted"/>
<evidence type="ECO:0000313" key="2">
    <source>
        <dbReference type="EMBL" id="JAD96448.1"/>
    </source>
</evidence>
<evidence type="ECO:0000256" key="1">
    <source>
        <dbReference type="SAM" id="MobiDB-lite"/>
    </source>
</evidence>
<reference evidence="2" key="2">
    <citation type="journal article" date="2015" name="Data Brief">
        <title>Shoot transcriptome of the giant reed, Arundo donax.</title>
        <authorList>
            <person name="Barrero R.A."/>
            <person name="Guerrero F.D."/>
            <person name="Moolhuijzen P."/>
            <person name="Goolsby J.A."/>
            <person name="Tidwell J."/>
            <person name="Bellgard S.E."/>
            <person name="Bellgard M.I."/>
        </authorList>
    </citation>
    <scope>NUCLEOTIDE SEQUENCE</scope>
    <source>
        <tissue evidence="2">Shoot tissue taken approximately 20 cm above the soil surface</tissue>
    </source>
</reference>
<feature type="region of interest" description="Disordered" evidence="1">
    <location>
        <begin position="28"/>
        <end position="69"/>
    </location>
</feature>
<name>A0A0A9EBN2_ARUDO</name>
<dbReference type="AlphaFoldDB" id="A0A0A9EBN2"/>
<reference evidence="2" key="1">
    <citation type="submission" date="2014-09" db="EMBL/GenBank/DDBJ databases">
        <authorList>
            <person name="Magalhaes I.L.F."/>
            <person name="Oliveira U."/>
            <person name="Santos F.R."/>
            <person name="Vidigal T.H.D.A."/>
            <person name="Brescovit A.D."/>
            <person name="Santos A.J."/>
        </authorList>
    </citation>
    <scope>NUCLEOTIDE SEQUENCE</scope>
    <source>
        <tissue evidence="2">Shoot tissue taken approximately 20 cm above the soil surface</tissue>
    </source>
</reference>
<protein>
    <submittedName>
        <fullName evidence="2">Uncharacterized protein</fullName>
    </submittedName>
</protein>
<sequence length="159" mass="16763">MLGRGRTLALPVREVPFRLRWLRRGGGGGGLAGSGGGGVEPPGARGPRVRSYRGGHRRRRRREPGGSAARALAAALRGARARSARPLQARAQAVPPLLPVGRRVRRLHSHHHDLPQDGSNPRQGEAVRVHGCADPGNGQGGGPVHGLLQDCHSVICCGR</sequence>
<feature type="compositionally biased region" description="Gly residues" evidence="1">
    <location>
        <begin position="28"/>
        <end position="40"/>
    </location>
</feature>
<feature type="compositionally biased region" description="Basic residues" evidence="1">
    <location>
        <begin position="47"/>
        <end position="62"/>
    </location>
</feature>
<feature type="region of interest" description="Disordered" evidence="1">
    <location>
        <begin position="108"/>
        <end position="134"/>
    </location>
</feature>
<accession>A0A0A9EBN2</accession>
<organism evidence="2">
    <name type="scientific">Arundo donax</name>
    <name type="common">Giant reed</name>
    <name type="synonym">Donax arundinaceus</name>
    <dbReference type="NCBI Taxonomy" id="35708"/>
    <lineage>
        <taxon>Eukaryota</taxon>
        <taxon>Viridiplantae</taxon>
        <taxon>Streptophyta</taxon>
        <taxon>Embryophyta</taxon>
        <taxon>Tracheophyta</taxon>
        <taxon>Spermatophyta</taxon>
        <taxon>Magnoliopsida</taxon>
        <taxon>Liliopsida</taxon>
        <taxon>Poales</taxon>
        <taxon>Poaceae</taxon>
        <taxon>PACMAD clade</taxon>
        <taxon>Arundinoideae</taxon>
        <taxon>Arundineae</taxon>
        <taxon>Arundo</taxon>
    </lineage>
</organism>